<dbReference type="PANTHER" id="PTHR10443">
    <property type="entry name" value="MICROSOMAL DIPEPTIDASE"/>
    <property type="match status" value="1"/>
</dbReference>
<dbReference type="Proteomes" id="UP000275727">
    <property type="component" value="Chromosome"/>
</dbReference>
<dbReference type="Proteomes" id="UP000276029">
    <property type="component" value="Unassembled WGS sequence"/>
</dbReference>
<evidence type="ECO:0000313" key="4">
    <source>
        <dbReference type="Proteomes" id="UP000275727"/>
    </source>
</evidence>
<dbReference type="AlphaFoldDB" id="A0AAD1FZ71"/>
<proteinExistence type="predicted"/>
<name>A0AAD1FZ71_SPHMI</name>
<sequence>MLKRSIILGAAALMGSSIVFARNGALMSPAHRAAIVLDTHIDTPALLHVAGWSIMDRHSLSVDGTQVDLPRMQDGGLDGGFFVVFTEQGPRTPAGFAMARDAALIRALEIRDMVARHNKDFELATRADDAETIVKSGKRVVFMSMENGYPIGRDLSLMRTFRALGVTMMGPVHVGNNDLADSSNPDNGPEWYGLSPLGRQWVAEANRLGILIDASHASPEALDDILALSTAPVILSHSSLKSLADNPRNIDDARLRALAAKGGVIQINAVSSHLGVPNSRGRAPARALLGQPVANIAELQAQRAAVLKIERENPAPRANLDLLVAQIRYAVALVGIDHVGLSGDFDGGGGIDGFDEANDYPKVTQRLLAVGFTAEDLRKFWGGNVLRVLREAQARAEPSAVAGPQ</sequence>
<dbReference type="CDD" id="cd01301">
    <property type="entry name" value="rDP_like"/>
    <property type="match status" value="1"/>
</dbReference>
<dbReference type="GO" id="GO:0070573">
    <property type="term" value="F:metallodipeptidase activity"/>
    <property type="evidence" value="ECO:0007669"/>
    <property type="project" value="InterPro"/>
</dbReference>
<dbReference type="Gene3D" id="1.10.287.650">
    <property type="entry name" value="L27 domain"/>
    <property type="match status" value="1"/>
</dbReference>
<organism evidence="2 4">
    <name type="scientific">Sphingosinicella microcystinivorans</name>
    <dbReference type="NCBI Taxonomy" id="335406"/>
    <lineage>
        <taxon>Bacteria</taxon>
        <taxon>Pseudomonadati</taxon>
        <taxon>Pseudomonadota</taxon>
        <taxon>Alphaproteobacteria</taxon>
        <taxon>Sphingomonadales</taxon>
        <taxon>Sphingosinicellaceae</taxon>
        <taxon>Sphingosinicella</taxon>
    </lineage>
</organism>
<dbReference type="PANTHER" id="PTHR10443:SF12">
    <property type="entry name" value="DIPEPTIDASE"/>
    <property type="match status" value="1"/>
</dbReference>
<protein>
    <submittedName>
        <fullName evidence="3">Membrane dipeptidase</fullName>
    </submittedName>
    <submittedName>
        <fullName evidence="2">Mircoystin degrading enzyme-MlrE</fullName>
    </submittedName>
</protein>
<dbReference type="InterPro" id="IPR032466">
    <property type="entry name" value="Metal_Hydrolase"/>
</dbReference>
<accession>A0AAD1FZ71</accession>
<evidence type="ECO:0000313" key="3">
    <source>
        <dbReference type="EMBL" id="RKS88704.1"/>
    </source>
</evidence>
<evidence type="ECO:0000256" key="1">
    <source>
        <dbReference type="SAM" id="SignalP"/>
    </source>
</evidence>
<dbReference type="KEGG" id="smic:SmB9_01160"/>
<feature type="chain" id="PRO_5042130101" evidence="1">
    <location>
        <begin position="22"/>
        <end position="405"/>
    </location>
</feature>
<dbReference type="GO" id="GO:0006508">
    <property type="term" value="P:proteolysis"/>
    <property type="evidence" value="ECO:0007669"/>
    <property type="project" value="InterPro"/>
</dbReference>
<reference evidence="2 4" key="1">
    <citation type="submission" date="2018-06" db="EMBL/GenBank/DDBJ databases">
        <title>Complete Genome Sequence of the Microcystin-Degrading Bacterium Sphingosinicella microcystinivorans Strain B-9.</title>
        <authorList>
            <person name="Jin H."/>
            <person name="Nishizawa T."/>
            <person name="Guo Y."/>
            <person name="Nishizawa A."/>
            <person name="Park H."/>
            <person name="Kato H."/>
            <person name="Tsuji K."/>
            <person name="Harada K."/>
        </authorList>
    </citation>
    <scope>NUCLEOTIDE SEQUENCE [LARGE SCALE GENOMIC DNA]</scope>
    <source>
        <strain evidence="2 4">B9</strain>
    </source>
</reference>
<gene>
    <name evidence="3" type="ORF">DFR51_1909</name>
    <name evidence="2" type="ORF">SmB9_01160</name>
</gene>
<dbReference type="EMBL" id="RBWX01000008">
    <property type="protein sequence ID" value="RKS88704.1"/>
    <property type="molecule type" value="Genomic_DNA"/>
</dbReference>
<dbReference type="Pfam" id="PF01244">
    <property type="entry name" value="Peptidase_M19"/>
    <property type="match status" value="1"/>
</dbReference>
<dbReference type="SUPFAM" id="SSF51556">
    <property type="entry name" value="Metallo-dependent hydrolases"/>
    <property type="match status" value="1"/>
</dbReference>
<dbReference type="PROSITE" id="PS51365">
    <property type="entry name" value="RENAL_DIPEPTIDASE_2"/>
    <property type="match status" value="1"/>
</dbReference>
<keyword evidence="5" id="KW-1185">Reference proteome</keyword>
<evidence type="ECO:0000313" key="2">
    <source>
        <dbReference type="EMBL" id="BBE32458.1"/>
    </source>
</evidence>
<evidence type="ECO:0000313" key="5">
    <source>
        <dbReference type="Proteomes" id="UP000276029"/>
    </source>
</evidence>
<dbReference type="InterPro" id="IPR008257">
    <property type="entry name" value="Pept_M19"/>
</dbReference>
<reference evidence="3 5" key="2">
    <citation type="submission" date="2018-10" db="EMBL/GenBank/DDBJ databases">
        <title>Genomic Encyclopedia of Type Strains, Phase IV (KMG-IV): sequencing the most valuable type-strain genomes for metagenomic binning, comparative biology and taxonomic classification.</title>
        <authorList>
            <person name="Goeker M."/>
        </authorList>
    </citation>
    <scope>NUCLEOTIDE SEQUENCE [LARGE SCALE GENOMIC DNA]</scope>
    <source>
        <strain evidence="3 5">DSM 19791</strain>
    </source>
</reference>
<dbReference type="EMBL" id="AP018711">
    <property type="protein sequence ID" value="BBE32458.1"/>
    <property type="molecule type" value="Genomic_DNA"/>
</dbReference>
<keyword evidence="1" id="KW-0732">Signal</keyword>
<feature type="signal peptide" evidence="1">
    <location>
        <begin position="1"/>
        <end position="21"/>
    </location>
</feature>
<dbReference type="Gene3D" id="3.20.20.140">
    <property type="entry name" value="Metal-dependent hydrolases"/>
    <property type="match status" value="1"/>
</dbReference>